<feature type="non-terminal residue" evidence="1">
    <location>
        <position position="1"/>
    </location>
</feature>
<dbReference type="InterPro" id="IPR006487">
    <property type="entry name" value="Phage_lambda_L"/>
</dbReference>
<organism evidence="1 2">
    <name type="scientific">Methylobacterium marchantiae</name>
    <dbReference type="NCBI Taxonomy" id="600331"/>
    <lineage>
        <taxon>Bacteria</taxon>
        <taxon>Pseudomonadati</taxon>
        <taxon>Pseudomonadota</taxon>
        <taxon>Alphaproteobacteria</taxon>
        <taxon>Hyphomicrobiales</taxon>
        <taxon>Methylobacteriaceae</taxon>
        <taxon>Methylobacterium</taxon>
    </lineage>
</organism>
<proteinExistence type="predicted"/>
<accession>A0ABW3X3R1</accession>
<protein>
    <submittedName>
        <fullName evidence="1">Phage minor tail protein L</fullName>
    </submittedName>
</protein>
<keyword evidence="2" id="KW-1185">Reference proteome</keyword>
<dbReference type="NCBIfam" id="TIGR01600">
    <property type="entry name" value="phage_tail_L"/>
    <property type="match status" value="1"/>
</dbReference>
<dbReference type="Pfam" id="PF05100">
    <property type="entry name" value="Phage_tail_L"/>
    <property type="match status" value="1"/>
</dbReference>
<reference evidence="2" key="1">
    <citation type="journal article" date="2019" name="Int. J. Syst. Evol. Microbiol.">
        <title>The Global Catalogue of Microorganisms (GCM) 10K type strain sequencing project: providing services to taxonomists for standard genome sequencing and annotation.</title>
        <authorList>
            <consortium name="The Broad Institute Genomics Platform"/>
            <consortium name="The Broad Institute Genome Sequencing Center for Infectious Disease"/>
            <person name="Wu L."/>
            <person name="Ma J."/>
        </authorList>
    </citation>
    <scope>NUCLEOTIDE SEQUENCE [LARGE SCALE GENOMIC DNA]</scope>
    <source>
        <strain evidence="2">CCUG 56108</strain>
    </source>
</reference>
<dbReference type="EMBL" id="JBHTND010000099">
    <property type="protein sequence ID" value="MFD1304222.1"/>
    <property type="molecule type" value="Genomic_DNA"/>
</dbReference>
<gene>
    <name evidence="1" type="ORF">ACFQ4G_21990</name>
</gene>
<comment type="caution">
    <text evidence="1">The sequence shown here is derived from an EMBL/GenBank/DDBJ whole genome shotgun (WGS) entry which is preliminary data.</text>
</comment>
<evidence type="ECO:0000313" key="2">
    <source>
        <dbReference type="Proteomes" id="UP001597176"/>
    </source>
</evidence>
<name>A0ABW3X3R1_9HYPH</name>
<dbReference type="RefSeq" id="WP_379041151.1">
    <property type="nucleotide sequence ID" value="NZ_JBHTND010000099.1"/>
</dbReference>
<dbReference type="Proteomes" id="UP001597176">
    <property type="component" value="Unassembled WGS sequence"/>
</dbReference>
<sequence>ANFPEPNPTADPNEHFPHEIWYLERKSAENAEVVEFELATAADLNGQQLPGRQIIANACTWILRGGYRGAYCGYNGPPVADINDNPTSDPSLDVCSGRVGSCKLRFGANNELPYGSFPAASLIRG</sequence>
<evidence type="ECO:0000313" key="1">
    <source>
        <dbReference type="EMBL" id="MFD1304222.1"/>
    </source>
</evidence>